<dbReference type="SUPFAM" id="SSF53383">
    <property type="entry name" value="PLP-dependent transferases"/>
    <property type="match status" value="1"/>
</dbReference>
<dbReference type="Pfam" id="PF00202">
    <property type="entry name" value="Aminotran_3"/>
    <property type="match status" value="1"/>
</dbReference>
<dbReference type="PANTHER" id="PTHR11986">
    <property type="entry name" value="AMINOTRANSFERASE CLASS III"/>
    <property type="match status" value="1"/>
</dbReference>
<dbReference type="Gene3D" id="3.40.640.10">
    <property type="entry name" value="Type I PLP-dependent aspartate aminotransferase-like (Major domain)"/>
    <property type="match status" value="1"/>
</dbReference>
<comment type="caution">
    <text evidence="2">The sequence shown here is derived from an EMBL/GenBank/DDBJ whole genome shotgun (WGS) entry which is preliminary data.</text>
</comment>
<dbReference type="EMBL" id="BARW01023742">
    <property type="protein sequence ID" value="GAI99221.1"/>
    <property type="molecule type" value="Genomic_DNA"/>
</dbReference>
<name>X1U6G7_9ZZZZ</name>
<dbReference type="GO" id="GO:0008483">
    <property type="term" value="F:transaminase activity"/>
    <property type="evidence" value="ECO:0007669"/>
    <property type="project" value="InterPro"/>
</dbReference>
<accession>X1U6G7</accession>
<evidence type="ECO:0000256" key="1">
    <source>
        <dbReference type="ARBA" id="ARBA00001933"/>
    </source>
</evidence>
<proteinExistence type="predicted"/>
<sequence>MVEPMQQMGGIMIPPKEYFPKLRRLCDENEILLVDDEASVCLGRSGKMWGIDHWKVTPDLMFFGKALSNGTQAISAVVGKRELMEKEKNLRVIHT</sequence>
<organism evidence="2">
    <name type="scientific">marine sediment metagenome</name>
    <dbReference type="NCBI Taxonomy" id="412755"/>
    <lineage>
        <taxon>unclassified sequences</taxon>
        <taxon>metagenomes</taxon>
        <taxon>ecological metagenomes</taxon>
    </lineage>
</organism>
<protein>
    <recommendedName>
        <fullName evidence="3">Aminotransferase class III-fold pyridoxal phosphate-dependent enzyme</fullName>
    </recommendedName>
</protein>
<gene>
    <name evidence="2" type="ORF">S12H4_39306</name>
</gene>
<evidence type="ECO:0008006" key="3">
    <source>
        <dbReference type="Google" id="ProtNLM"/>
    </source>
</evidence>
<reference evidence="2" key="1">
    <citation type="journal article" date="2014" name="Front. Microbiol.">
        <title>High frequency of phylogenetically diverse reductive dehalogenase-homologous genes in deep subseafloor sedimentary metagenomes.</title>
        <authorList>
            <person name="Kawai M."/>
            <person name="Futagami T."/>
            <person name="Toyoda A."/>
            <person name="Takaki Y."/>
            <person name="Nishi S."/>
            <person name="Hori S."/>
            <person name="Arai W."/>
            <person name="Tsubouchi T."/>
            <person name="Morono Y."/>
            <person name="Uchiyama I."/>
            <person name="Ito T."/>
            <person name="Fujiyama A."/>
            <person name="Inagaki F."/>
            <person name="Takami H."/>
        </authorList>
    </citation>
    <scope>NUCLEOTIDE SEQUENCE</scope>
    <source>
        <strain evidence="2">Expedition CK06-06</strain>
    </source>
</reference>
<dbReference type="GO" id="GO:0030170">
    <property type="term" value="F:pyridoxal phosphate binding"/>
    <property type="evidence" value="ECO:0007669"/>
    <property type="project" value="InterPro"/>
</dbReference>
<dbReference type="InterPro" id="IPR015424">
    <property type="entry name" value="PyrdxlP-dep_Trfase"/>
</dbReference>
<dbReference type="GO" id="GO:0042802">
    <property type="term" value="F:identical protein binding"/>
    <property type="evidence" value="ECO:0007669"/>
    <property type="project" value="TreeGrafter"/>
</dbReference>
<feature type="non-terminal residue" evidence="2">
    <location>
        <position position="95"/>
    </location>
</feature>
<dbReference type="InterPro" id="IPR050103">
    <property type="entry name" value="Class-III_PLP-dep_AT"/>
</dbReference>
<comment type="cofactor">
    <cofactor evidence="1">
        <name>pyridoxal 5'-phosphate</name>
        <dbReference type="ChEBI" id="CHEBI:597326"/>
    </cofactor>
</comment>
<evidence type="ECO:0000313" key="2">
    <source>
        <dbReference type="EMBL" id="GAI99221.1"/>
    </source>
</evidence>
<dbReference type="AlphaFoldDB" id="X1U6G7"/>
<dbReference type="InterPro" id="IPR015421">
    <property type="entry name" value="PyrdxlP-dep_Trfase_major"/>
</dbReference>
<dbReference type="InterPro" id="IPR005814">
    <property type="entry name" value="Aminotrans_3"/>
</dbReference>